<gene>
    <name evidence="5" type="ORF">NAEGRDRAFT_45414</name>
</gene>
<dbReference type="VEuPathDB" id="AmoebaDB:NAEGRDRAFT_45414"/>
<dbReference type="InterPro" id="IPR046341">
    <property type="entry name" value="SET_dom_sf"/>
</dbReference>
<dbReference type="OrthoDB" id="42889at2759"/>
<sequence length="619" mass="72141">MKEHDIEQFIEWSHNIGAFKHENIDLKFISSECGIGGILTSDIQASEDDQVDLLSVPLENCLNVRNMNREFRDLISELKLIADGNNDKNEELASQWKGTNMFENGLIVFYMFLIYELHVEKEKSTHFPYLNLLPREFTTALYFDEDEMAALRSTNLYKSVQSIRQNLKQIYETKVEYLMNKYPQKFDRQVFSYENFMWAFSAVWSRVFPIEYPAENGEGVEIVPTLLPTVDILNHKFNAKITYFTGSDRRFYLKTRESLKSGDYVCNNYGAKSNDSFLLSYGFVIPNNSEDTLYVQFGISDDGNEELVQFKKNLGFYLKKQQLPEDMLDSIRICMMTEDDFYLAKQSTISQHREQSKDSVYRFSVKNEFKMLHTLRSLFISKRRLFPTTIEEDEEELSEETNFNMQNILIYIIGQKKIIENALKCIDEKLSTLLGTYTKLVDNNNHQENILQTMKNIFIENSGKLSVEMRPELNSFHAISKESISKGEIVMIVKSEELIDVDNALDSPFGEFYTEAREEDLSANLDDEMAVMFYIMFEMFSSPNSPLKSNNHKKFFNLLLKHYNFQETPFLSEKLQDELSGTNTLDLIQRTRDGLSEVFEEIKSALIQSGVSFHSLIFY</sequence>
<keyword evidence="6" id="KW-1185">Reference proteome</keyword>
<dbReference type="Proteomes" id="UP000006671">
    <property type="component" value="Unassembled WGS sequence"/>
</dbReference>
<dbReference type="GO" id="GO:0032259">
    <property type="term" value="P:methylation"/>
    <property type="evidence" value="ECO:0007669"/>
    <property type="project" value="UniProtKB-KW"/>
</dbReference>
<evidence type="ECO:0000259" key="4">
    <source>
        <dbReference type="Pfam" id="PF09273"/>
    </source>
</evidence>
<dbReference type="KEGG" id="ngr:NAEGRDRAFT_45414"/>
<dbReference type="GO" id="GO:0016279">
    <property type="term" value="F:protein-lysine N-methyltransferase activity"/>
    <property type="evidence" value="ECO:0007669"/>
    <property type="project" value="InterPro"/>
</dbReference>
<dbReference type="InParanoid" id="D2UZ81"/>
<organism evidence="6">
    <name type="scientific">Naegleria gruberi</name>
    <name type="common">Amoeba</name>
    <dbReference type="NCBI Taxonomy" id="5762"/>
    <lineage>
        <taxon>Eukaryota</taxon>
        <taxon>Discoba</taxon>
        <taxon>Heterolobosea</taxon>
        <taxon>Tetramitia</taxon>
        <taxon>Eutetramitia</taxon>
        <taxon>Vahlkampfiidae</taxon>
        <taxon>Naegleria</taxon>
    </lineage>
</organism>
<dbReference type="EMBL" id="GG738846">
    <property type="protein sequence ID" value="EFC49899.1"/>
    <property type="molecule type" value="Genomic_DNA"/>
</dbReference>
<evidence type="ECO:0000256" key="2">
    <source>
        <dbReference type="ARBA" id="ARBA00022679"/>
    </source>
</evidence>
<dbReference type="AlphaFoldDB" id="D2UZ81"/>
<dbReference type="SUPFAM" id="SSF81822">
    <property type="entry name" value="RuBisCo LSMT C-terminal, substrate-binding domain"/>
    <property type="match status" value="1"/>
</dbReference>
<dbReference type="GO" id="GO:0005634">
    <property type="term" value="C:nucleus"/>
    <property type="evidence" value="ECO:0007669"/>
    <property type="project" value="TreeGrafter"/>
</dbReference>
<dbReference type="PANTHER" id="PTHR13271">
    <property type="entry name" value="UNCHARACTERIZED PUTATIVE METHYLTRANSFERASE"/>
    <property type="match status" value="1"/>
</dbReference>
<accession>D2UZ81</accession>
<name>D2UZ81_NAEGR</name>
<dbReference type="InterPro" id="IPR044432">
    <property type="entry name" value="Set10/Efm1_SET"/>
</dbReference>
<evidence type="ECO:0000256" key="3">
    <source>
        <dbReference type="ARBA" id="ARBA00022691"/>
    </source>
</evidence>
<dbReference type="FunCoup" id="D2UZ81">
    <property type="interactions" value="280"/>
</dbReference>
<dbReference type="PANTHER" id="PTHR13271:SF34">
    <property type="entry name" value="N-LYSINE METHYLTRANSFERASE SETD6"/>
    <property type="match status" value="1"/>
</dbReference>
<dbReference type="OMA" id="FMWAFSA"/>
<dbReference type="InterPro" id="IPR036464">
    <property type="entry name" value="Rubisco_LSMT_subst-bd_sf"/>
</dbReference>
<evidence type="ECO:0000313" key="6">
    <source>
        <dbReference type="Proteomes" id="UP000006671"/>
    </source>
</evidence>
<dbReference type="InterPro" id="IPR015353">
    <property type="entry name" value="Rubisco_LSMT_subst-bd"/>
</dbReference>
<dbReference type="Gene3D" id="3.90.1410.10">
    <property type="entry name" value="set domain protein methyltransferase, domain 1"/>
    <property type="match status" value="2"/>
</dbReference>
<dbReference type="STRING" id="5762.D2UZ81"/>
<keyword evidence="3" id="KW-0949">S-adenosyl-L-methionine</keyword>
<keyword evidence="2" id="KW-0808">Transferase</keyword>
<dbReference type="Gene3D" id="3.90.1420.10">
    <property type="entry name" value="Rubisco LSMT, substrate-binding domain"/>
    <property type="match status" value="1"/>
</dbReference>
<keyword evidence="1" id="KW-0489">Methyltransferase</keyword>
<dbReference type="eggNOG" id="KOG1337">
    <property type="taxonomic scope" value="Eukaryota"/>
</dbReference>
<dbReference type="GeneID" id="8855221"/>
<proteinExistence type="predicted"/>
<dbReference type="RefSeq" id="XP_002682643.1">
    <property type="nucleotide sequence ID" value="XM_002682597.1"/>
</dbReference>
<protein>
    <submittedName>
        <fullName evidence="5">Predicted protein</fullName>
    </submittedName>
</protein>
<dbReference type="SUPFAM" id="SSF82199">
    <property type="entry name" value="SET domain"/>
    <property type="match status" value="2"/>
</dbReference>
<dbReference type="InterPro" id="IPR050600">
    <property type="entry name" value="SETD3_SETD6_MTase"/>
</dbReference>
<dbReference type="CDD" id="cd19180">
    <property type="entry name" value="SET_SpSET10-like"/>
    <property type="match status" value="1"/>
</dbReference>
<dbReference type="Pfam" id="PF09273">
    <property type="entry name" value="Rubis-subs-bind"/>
    <property type="match status" value="1"/>
</dbReference>
<feature type="domain" description="Rubisco LSMT substrate-binding" evidence="4">
    <location>
        <begin position="316"/>
        <end position="419"/>
    </location>
</feature>
<evidence type="ECO:0000256" key="1">
    <source>
        <dbReference type="ARBA" id="ARBA00022603"/>
    </source>
</evidence>
<reference evidence="5 6" key="1">
    <citation type="journal article" date="2010" name="Cell">
        <title>The genome of Naegleria gruberi illuminates early eukaryotic versatility.</title>
        <authorList>
            <person name="Fritz-Laylin L.K."/>
            <person name="Prochnik S.E."/>
            <person name="Ginger M.L."/>
            <person name="Dacks J.B."/>
            <person name="Carpenter M.L."/>
            <person name="Field M.C."/>
            <person name="Kuo A."/>
            <person name="Paredez A."/>
            <person name="Chapman J."/>
            <person name="Pham J."/>
            <person name="Shu S."/>
            <person name="Neupane R."/>
            <person name="Cipriano M."/>
            <person name="Mancuso J."/>
            <person name="Tu H."/>
            <person name="Salamov A."/>
            <person name="Lindquist E."/>
            <person name="Shapiro H."/>
            <person name="Lucas S."/>
            <person name="Grigoriev I.V."/>
            <person name="Cande W.Z."/>
            <person name="Fulton C."/>
            <person name="Rokhsar D.S."/>
            <person name="Dawson S.C."/>
        </authorList>
    </citation>
    <scope>NUCLEOTIDE SEQUENCE [LARGE SCALE GENOMIC DNA]</scope>
    <source>
        <strain evidence="5 6">NEG-M</strain>
    </source>
</reference>
<evidence type="ECO:0000313" key="5">
    <source>
        <dbReference type="EMBL" id="EFC49899.1"/>
    </source>
</evidence>